<feature type="compositionally biased region" description="Basic and acidic residues" evidence="1">
    <location>
        <begin position="177"/>
        <end position="196"/>
    </location>
</feature>
<protein>
    <submittedName>
        <fullName evidence="2">(raccoon dog) hypothetical protein</fullName>
    </submittedName>
</protein>
<gene>
    <name evidence="2" type="ORF">NYPRO_LOCUS26781</name>
</gene>
<evidence type="ECO:0000256" key="1">
    <source>
        <dbReference type="SAM" id="MobiDB-lite"/>
    </source>
</evidence>
<dbReference type="Proteomes" id="UP000645828">
    <property type="component" value="Unassembled WGS sequence"/>
</dbReference>
<feature type="compositionally biased region" description="Basic and acidic residues" evidence="1">
    <location>
        <begin position="67"/>
        <end position="86"/>
    </location>
</feature>
<proteinExistence type="predicted"/>
<feature type="region of interest" description="Disordered" evidence="1">
    <location>
        <begin position="174"/>
        <end position="196"/>
    </location>
</feature>
<reference evidence="2" key="1">
    <citation type="submission" date="2020-12" db="EMBL/GenBank/DDBJ databases">
        <authorList>
            <consortium name="Molecular Ecology Group"/>
        </authorList>
    </citation>
    <scope>NUCLEOTIDE SEQUENCE</scope>
    <source>
        <strain evidence="2">TBG_1078</strain>
    </source>
</reference>
<accession>A0A811ZXS2</accession>
<organism evidence="2 3">
    <name type="scientific">Nyctereutes procyonoides</name>
    <name type="common">Raccoon dog</name>
    <name type="synonym">Canis procyonoides</name>
    <dbReference type="NCBI Taxonomy" id="34880"/>
    <lineage>
        <taxon>Eukaryota</taxon>
        <taxon>Metazoa</taxon>
        <taxon>Chordata</taxon>
        <taxon>Craniata</taxon>
        <taxon>Vertebrata</taxon>
        <taxon>Euteleostomi</taxon>
        <taxon>Mammalia</taxon>
        <taxon>Eutheria</taxon>
        <taxon>Laurasiatheria</taxon>
        <taxon>Carnivora</taxon>
        <taxon>Caniformia</taxon>
        <taxon>Canidae</taxon>
        <taxon>Nyctereutes</taxon>
    </lineage>
</organism>
<evidence type="ECO:0000313" key="3">
    <source>
        <dbReference type="Proteomes" id="UP000645828"/>
    </source>
</evidence>
<name>A0A811ZXS2_NYCPR</name>
<feature type="region of interest" description="Disordered" evidence="1">
    <location>
        <begin position="1"/>
        <end position="88"/>
    </location>
</feature>
<feature type="region of interest" description="Disordered" evidence="1">
    <location>
        <begin position="211"/>
        <end position="231"/>
    </location>
</feature>
<comment type="caution">
    <text evidence="2">The sequence shown here is derived from an EMBL/GenBank/DDBJ whole genome shotgun (WGS) entry which is preliminary data.</text>
</comment>
<sequence length="231" mass="25486">MPVPHLPCLSKARPGICEPPKLKQPLPPLPVTPSGSEVESAGPGGGWKGSREAWRRPGPTHWSGGTSHKEAAESNQKDAAHSLPDRRRARGMPWPACGWCQEYPAENPRTRTEEPWSRLLWETAPHPLVPGWEHRWRSDTSTGGGRGLSGRTQRRAAPRLRPRLAGWLQTPRAACGHSREDRSTKEEARELGHYGEEKCFSMITGRGDTASAEWRSNLSPGRPCHPSPFAG</sequence>
<evidence type="ECO:0000313" key="2">
    <source>
        <dbReference type="EMBL" id="CAD7693989.1"/>
    </source>
</evidence>
<dbReference type="AlphaFoldDB" id="A0A811ZXS2"/>
<feature type="region of interest" description="Disordered" evidence="1">
    <location>
        <begin position="132"/>
        <end position="156"/>
    </location>
</feature>
<dbReference type="EMBL" id="CAJHUB010000788">
    <property type="protein sequence ID" value="CAD7693989.1"/>
    <property type="molecule type" value="Genomic_DNA"/>
</dbReference>
<keyword evidence="3" id="KW-1185">Reference proteome</keyword>